<reference evidence="5 7" key="1">
    <citation type="submission" date="2019-03" db="EMBL/GenBank/DDBJ databases">
        <title>Genomic Encyclopedia of Type Strains, Phase IV (KMG-IV): sequencing the most valuable type-strain genomes for metagenomic binning, comparative biology and taxonomic classification.</title>
        <authorList>
            <person name="Goeker M."/>
        </authorList>
    </citation>
    <scope>NUCLEOTIDE SEQUENCE [LARGE SCALE GENOMIC DNA]</scope>
    <source>
        <strain evidence="5 7">DSM 28140</strain>
    </source>
</reference>
<name>A0A4R3YBP6_9PAST</name>
<dbReference type="InterPro" id="IPR036390">
    <property type="entry name" value="WH_DNA-bd_sf"/>
</dbReference>
<dbReference type="SMART" id="SM00895">
    <property type="entry name" value="FCD"/>
    <property type="match status" value="1"/>
</dbReference>
<dbReference type="PRINTS" id="PR00035">
    <property type="entry name" value="HTHGNTR"/>
</dbReference>
<evidence type="ECO:0000313" key="7">
    <source>
        <dbReference type="Proteomes" id="UP000294619"/>
    </source>
</evidence>
<keyword evidence="2" id="KW-0238">DNA-binding</keyword>
<dbReference type="SUPFAM" id="SSF46785">
    <property type="entry name" value="Winged helix' DNA-binding domain"/>
    <property type="match status" value="1"/>
</dbReference>
<dbReference type="Proteomes" id="UP000294619">
    <property type="component" value="Unassembled WGS sequence"/>
</dbReference>
<dbReference type="PANTHER" id="PTHR43537">
    <property type="entry name" value="TRANSCRIPTIONAL REGULATOR, GNTR FAMILY"/>
    <property type="match status" value="1"/>
</dbReference>
<dbReference type="SMART" id="SM00345">
    <property type="entry name" value="HTH_GNTR"/>
    <property type="match status" value="1"/>
</dbReference>
<gene>
    <name evidence="5" type="ORF">EDC16_102345</name>
    <name evidence="6" type="ORF">FHQ21_11215</name>
</gene>
<dbReference type="InterPro" id="IPR036388">
    <property type="entry name" value="WH-like_DNA-bd_sf"/>
</dbReference>
<evidence type="ECO:0000256" key="1">
    <source>
        <dbReference type="ARBA" id="ARBA00023015"/>
    </source>
</evidence>
<dbReference type="Pfam" id="PF00392">
    <property type="entry name" value="GntR"/>
    <property type="match status" value="1"/>
</dbReference>
<sequence length="237" mass="26171">MSKANLIIKALTQNILSGEYPVGSILPGEMDLSHEFSVSRTSVRAALQTIANKGLISIAPKKRSVVNELESWNWLDADILNFFSKIQTNTLFVKNLLIARLTFEPSICAIAAISSNAKDLADIESGYNMMQEGADKNDRNLFLSGDTNFHRAIVRACKNPFLSSLEGMLSTAMLTSLNKTLEDHIDNTLPALKSHEKLLEAIRVRDSEKAKLISKNIILEAINKTFGSTFDNAMLNI</sequence>
<dbReference type="EMBL" id="VDGV01000118">
    <property type="protein sequence ID" value="TNG88481.1"/>
    <property type="molecule type" value="Genomic_DNA"/>
</dbReference>
<dbReference type="EMBL" id="SMCP01000002">
    <property type="protein sequence ID" value="TCV89467.1"/>
    <property type="molecule type" value="Genomic_DNA"/>
</dbReference>
<dbReference type="Pfam" id="PF07729">
    <property type="entry name" value="FCD"/>
    <property type="match status" value="1"/>
</dbReference>
<keyword evidence="3" id="KW-0804">Transcription</keyword>
<dbReference type="CDD" id="cd07377">
    <property type="entry name" value="WHTH_GntR"/>
    <property type="match status" value="1"/>
</dbReference>
<dbReference type="GO" id="GO:0003700">
    <property type="term" value="F:DNA-binding transcription factor activity"/>
    <property type="evidence" value="ECO:0007669"/>
    <property type="project" value="InterPro"/>
</dbReference>
<dbReference type="Gene3D" id="1.20.120.530">
    <property type="entry name" value="GntR ligand-binding domain-like"/>
    <property type="match status" value="1"/>
</dbReference>
<dbReference type="GO" id="GO:0003677">
    <property type="term" value="F:DNA binding"/>
    <property type="evidence" value="ECO:0007669"/>
    <property type="project" value="UniProtKB-KW"/>
</dbReference>
<reference evidence="6 8" key="2">
    <citation type="submission" date="2019-05" db="EMBL/GenBank/DDBJ databases">
        <title>Pasteurellaceae isolates from reptiles.</title>
        <authorList>
            <person name="Bojesen A.M."/>
            <person name="Lund E."/>
        </authorList>
    </citation>
    <scope>NUCLEOTIDE SEQUENCE [LARGE SCALE GENOMIC DNA]</scope>
    <source>
        <strain evidence="6 8">ELNT2x</strain>
    </source>
</reference>
<comment type="caution">
    <text evidence="5">The sequence shown here is derived from an EMBL/GenBank/DDBJ whole genome shotgun (WGS) entry which is preliminary data.</text>
</comment>
<evidence type="ECO:0000313" key="5">
    <source>
        <dbReference type="EMBL" id="TCV89467.1"/>
    </source>
</evidence>
<dbReference type="PROSITE" id="PS50949">
    <property type="entry name" value="HTH_GNTR"/>
    <property type="match status" value="1"/>
</dbReference>
<evidence type="ECO:0000313" key="6">
    <source>
        <dbReference type="EMBL" id="TNG88481.1"/>
    </source>
</evidence>
<dbReference type="AlphaFoldDB" id="A0A4R3YBP6"/>
<accession>A0A4R3YBP6</accession>
<dbReference type="InterPro" id="IPR011711">
    <property type="entry name" value="GntR_C"/>
</dbReference>
<evidence type="ECO:0000259" key="4">
    <source>
        <dbReference type="PROSITE" id="PS50949"/>
    </source>
</evidence>
<organism evidence="5 7">
    <name type="scientific">Testudinibacter aquarius</name>
    <dbReference type="NCBI Taxonomy" id="1524974"/>
    <lineage>
        <taxon>Bacteria</taxon>
        <taxon>Pseudomonadati</taxon>
        <taxon>Pseudomonadota</taxon>
        <taxon>Gammaproteobacteria</taxon>
        <taxon>Pasteurellales</taxon>
        <taxon>Pasteurellaceae</taxon>
        <taxon>Testudinibacter</taxon>
    </lineage>
</organism>
<keyword evidence="8" id="KW-1185">Reference proteome</keyword>
<keyword evidence="1" id="KW-0805">Transcription regulation</keyword>
<dbReference type="Proteomes" id="UP000305526">
    <property type="component" value="Unassembled WGS sequence"/>
</dbReference>
<evidence type="ECO:0000256" key="2">
    <source>
        <dbReference type="ARBA" id="ARBA00023125"/>
    </source>
</evidence>
<feature type="domain" description="HTH gntR-type" evidence="4">
    <location>
        <begin position="1"/>
        <end position="69"/>
    </location>
</feature>
<dbReference type="InterPro" id="IPR000524">
    <property type="entry name" value="Tscrpt_reg_HTH_GntR"/>
</dbReference>
<evidence type="ECO:0000256" key="3">
    <source>
        <dbReference type="ARBA" id="ARBA00023163"/>
    </source>
</evidence>
<dbReference type="InterPro" id="IPR008920">
    <property type="entry name" value="TF_FadR/GntR_C"/>
</dbReference>
<protein>
    <submittedName>
        <fullName evidence="6">FadR family transcriptional regulator</fullName>
    </submittedName>
    <submittedName>
        <fullName evidence="5">GntR family transcriptional regulator</fullName>
    </submittedName>
</protein>
<dbReference type="PANTHER" id="PTHR43537:SF44">
    <property type="entry name" value="GNTR FAMILY REGULATORY PROTEIN"/>
    <property type="match status" value="1"/>
</dbReference>
<evidence type="ECO:0000313" key="8">
    <source>
        <dbReference type="Proteomes" id="UP000305526"/>
    </source>
</evidence>
<dbReference type="Gene3D" id="1.10.10.10">
    <property type="entry name" value="Winged helix-like DNA-binding domain superfamily/Winged helix DNA-binding domain"/>
    <property type="match status" value="1"/>
</dbReference>
<dbReference type="RefSeq" id="WP_132965389.1">
    <property type="nucleotide sequence ID" value="NZ_LEKL01000037.1"/>
</dbReference>
<proteinExistence type="predicted"/>
<dbReference type="SUPFAM" id="SSF48008">
    <property type="entry name" value="GntR ligand-binding domain-like"/>
    <property type="match status" value="1"/>
</dbReference>